<keyword evidence="14" id="KW-1185">Reference proteome</keyword>
<dbReference type="EMBL" id="JARKIF010000024">
    <property type="protein sequence ID" value="KAJ7615502.1"/>
    <property type="molecule type" value="Genomic_DNA"/>
</dbReference>
<evidence type="ECO:0000259" key="12">
    <source>
        <dbReference type="Pfam" id="PF02517"/>
    </source>
</evidence>
<protein>
    <recommendedName>
        <fullName evidence="10">intramembrane prenyl-peptidase Rce1</fullName>
        <ecNumber evidence="10">3.4.26.1</ecNumber>
    </recommendedName>
</protein>
<evidence type="ECO:0000256" key="2">
    <source>
        <dbReference type="ARBA" id="ARBA00006897"/>
    </source>
</evidence>
<organism evidence="13 14">
    <name type="scientific">Roridomyces roridus</name>
    <dbReference type="NCBI Taxonomy" id="1738132"/>
    <lineage>
        <taxon>Eukaryota</taxon>
        <taxon>Fungi</taxon>
        <taxon>Dikarya</taxon>
        <taxon>Basidiomycota</taxon>
        <taxon>Agaricomycotina</taxon>
        <taxon>Agaricomycetes</taxon>
        <taxon>Agaricomycetidae</taxon>
        <taxon>Agaricales</taxon>
        <taxon>Marasmiineae</taxon>
        <taxon>Mycenaceae</taxon>
        <taxon>Roridomyces</taxon>
    </lineage>
</organism>
<proteinExistence type="inferred from homology"/>
<evidence type="ECO:0000256" key="4">
    <source>
        <dbReference type="ARBA" id="ARBA00022692"/>
    </source>
</evidence>
<evidence type="ECO:0000256" key="1">
    <source>
        <dbReference type="ARBA" id="ARBA00004477"/>
    </source>
</evidence>
<evidence type="ECO:0000256" key="3">
    <source>
        <dbReference type="ARBA" id="ARBA00022670"/>
    </source>
</evidence>
<keyword evidence="6" id="KW-0256">Endoplasmic reticulum</keyword>
<keyword evidence="7 11" id="KW-1133">Transmembrane helix</keyword>
<dbReference type="PANTHER" id="PTHR13046">
    <property type="entry name" value="PROTEASE U48 CAAX PRENYL PROTEASE RCE1"/>
    <property type="match status" value="1"/>
</dbReference>
<feature type="transmembrane region" description="Helical" evidence="11">
    <location>
        <begin position="138"/>
        <end position="158"/>
    </location>
</feature>
<keyword evidence="5" id="KW-0378">Hydrolase</keyword>
<comment type="caution">
    <text evidence="13">The sequence shown here is derived from an EMBL/GenBank/DDBJ whole genome shotgun (WGS) entry which is preliminary data.</text>
</comment>
<evidence type="ECO:0000256" key="11">
    <source>
        <dbReference type="SAM" id="Phobius"/>
    </source>
</evidence>
<evidence type="ECO:0000256" key="5">
    <source>
        <dbReference type="ARBA" id="ARBA00022801"/>
    </source>
</evidence>
<dbReference type="GO" id="GO:0005789">
    <property type="term" value="C:endoplasmic reticulum membrane"/>
    <property type="evidence" value="ECO:0007669"/>
    <property type="project" value="UniProtKB-SubCell"/>
</dbReference>
<comment type="subcellular location">
    <subcellularLocation>
        <location evidence="1">Endoplasmic reticulum membrane</location>
        <topology evidence="1">Multi-pass membrane protein</topology>
    </subcellularLocation>
</comment>
<reference evidence="13" key="1">
    <citation type="submission" date="2023-03" db="EMBL/GenBank/DDBJ databases">
        <title>Massive genome expansion in bonnet fungi (Mycena s.s.) driven by repeated elements and novel gene families across ecological guilds.</title>
        <authorList>
            <consortium name="Lawrence Berkeley National Laboratory"/>
            <person name="Harder C.B."/>
            <person name="Miyauchi S."/>
            <person name="Viragh M."/>
            <person name="Kuo A."/>
            <person name="Thoen E."/>
            <person name="Andreopoulos B."/>
            <person name="Lu D."/>
            <person name="Skrede I."/>
            <person name="Drula E."/>
            <person name="Henrissat B."/>
            <person name="Morin E."/>
            <person name="Kohler A."/>
            <person name="Barry K."/>
            <person name="LaButti K."/>
            <person name="Morin E."/>
            <person name="Salamov A."/>
            <person name="Lipzen A."/>
            <person name="Mereny Z."/>
            <person name="Hegedus B."/>
            <person name="Baldrian P."/>
            <person name="Stursova M."/>
            <person name="Weitz H."/>
            <person name="Taylor A."/>
            <person name="Grigoriev I.V."/>
            <person name="Nagy L.G."/>
            <person name="Martin F."/>
            <person name="Kauserud H."/>
        </authorList>
    </citation>
    <scope>NUCLEOTIDE SEQUENCE</scope>
    <source>
        <strain evidence="13">9284</strain>
    </source>
</reference>
<dbReference type="InterPro" id="IPR003675">
    <property type="entry name" value="Rce1/LyrA-like_dom"/>
</dbReference>
<comment type="similarity">
    <text evidence="2">Belongs to the peptidase U48 family.</text>
</comment>
<gene>
    <name evidence="13" type="ORF">FB45DRAFT_244452</name>
</gene>
<dbReference type="Proteomes" id="UP001221142">
    <property type="component" value="Unassembled WGS sequence"/>
</dbReference>
<accession>A0AAD7FCF4</accession>
<dbReference type="GO" id="GO:0071586">
    <property type="term" value="P:CAAX-box protein processing"/>
    <property type="evidence" value="ECO:0007669"/>
    <property type="project" value="InterPro"/>
</dbReference>
<dbReference type="InterPro" id="IPR039731">
    <property type="entry name" value="Rce1"/>
</dbReference>
<comment type="catalytic activity">
    <reaction evidence="9">
        <text>Hydrolyzes the peptide bond -P2-(S-farnesyl or geranylgeranyl)C-P1'-P2'-P3'-COOH where P1' and P2' are amino acids with aliphatic sidechains and P3' is any C-terminal residue.</text>
        <dbReference type="EC" id="3.4.26.1"/>
    </reaction>
</comment>
<dbReference type="AlphaFoldDB" id="A0AAD7FCF4"/>
<sequence>MQRDFTDVFYSLIGFRNYVWDPLTEEIVFRGCVLAVYAMNGVSRGKMIAFAPLAFGLAHFHHARETYNRLGKNKDALKRALLGAVFQTAYTTVFGAHTSYLFLRTSSILPPLTAHIFCNIMGMPQIQDELRRFPKKRTQIRTAYIVGILLFAGTLVPWTKSEGSVYWRAPTDFWKALTE</sequence>
<evidence type="ECO:0000313" key="14">
    <source>
        <dbReference type="Proteomes" id="UP001221142"/>
    </source>
</evidence>
<dbReference type="PANTHER" id="PTHR13046:SF0">
    <property type="entry name" value="CAAX PRENYL PROTEASE 2"/>
    <property type="match status" value="1"/>
</dbReference>
<evidence type="ECO:0000256" key="8">
    <source>
        <dbReference type="ARBA" id="ARBA00023136"/>
    </source>
</evidence>
<dbReference type="GO" id="GO:0004222">
    <property type="term" value="F:metalloendopeptidase activity"/>
    <property type="evidence" value="ECO:0007669"/>
    <property type="project" value="InterPro"/>
</dbReference>
<dbReference type="Pfam" id="PF02517">
    <property type="entry name" value="Rce1-like"/>
    <property type="match status" value="1"/>
</dbReference>
<evidence type="ECO:0000256" key="7">
    <source>
        <dbReference type="ARBA" id="ARBA00022989"/>
    </source>
</evidence>
<evidence type="ECO:0000256" key="10">
    <source>
        <dbReference type="ARBA" id="ARBA00049729"/>
    </source>
</evidence>
<evidence type="ECO:0000256" key="6">
    <source>
        <dbReference type="ARBA" id="ARBA00022824"/>
    </source>
</evidence>
<keyword evidence="4 11" id="KW-0812">Transmembrane</keyword>
<feature type="domain" description="CAAX prenyl protease 2/Lysostaphin resistance protein A-like" evidence="12">
    <location>
        <begin position="12"/>
        <end position="121"/>
    </location>
</feature>
<dbReference type="EC" id="3.4.26.1" evidence="10"/>
<name>A0AAD7FCF4_9AGAR</name>
<evidence type="ECO:0000256" key="9">
    <source>
        <dbReference type="ARBA" id="ARBA00047280"/>
    </source>
</evidence>
<keyword evidence="8 11" id="KW-0472">Membrane</keyword>
<evidence type="ECO:0000313" key="13">
    <source>
        <dbReference type="EMBL" id="KAJ7615502.1"/>
    </source>
</evidence>
<keyword evidence="3" id="KW-0645">Protease</keyword>